<name>A0A562KKS7_SPHWJ</name>
<reference evidence="4 5" key="1">
    <citation type="journal article" date="2015" name="Stand. Genomic Sci.">
        <title>Genomic Encyclopedia of Bacterial and Archaeal Type Strains, Phase III: the genomes of soil and plant-associated and newly described type strains.</title>
        <authorList>
            <person name="Whitman W.B."/>
            <person name="Woyke T."/>
            <person name="Klenk H.P."/>
            <person name="Zhou Y."/>
            <person name="Lilburn T.G."/>
            <person name="Beck B.J."/>
            <person name="De Vos P."/>
            <person name="Vandamme P."/>
            <person name="Eisen J.A."/>
            <person name="Garrity G."/>
            <person name="Hugenholtz P."/>
            <person name="Kyrpides N.C."/>
        </authorList>
    </citation>
    <scope>NUCLEOTIDE SEQUENCE [LARGE SCALE GENOMIC DNA]</scope>
    <source>
        <strain evidence="4 5">CGMCC 1.7748</strain>
    </source>
</reference>
<dbReference type="InterPro" id="IPR001647">
    <property type="entry name" value="HTH_TetR"/>
</dbReference>
<dbReference type="EMBL" id="VLKK01000003">
    <property type="protein sequence ID" value="TWH95954.1"/>
    <property type="molecule type" value="Genomic_DNA"/>
</dbReference>
<proteinExistence type="predicted"/>
<protein>
    <submittedName>
        <fullName evidence="4">TetR family transcriptional regulator</fullName>
    </submittedName>
</protein>
<evidence type="ECO:0000313" key="5">
    <source>
        <dbReference type="Proteomes" id="UP000316624"/>
    </source>
</evidence>
<dbReference type="RefSeq" id="WP_145072179.1">
    <property type="nucleotide sequence ID" value="NZ_JACIIY010000005.1"/>
</dbReference>
<evidence type="ECO:0000313" key="4">
    <source>
        <dbReference type="EMBL" id="TWH95954.1"/>
    </source>
</evidence>
<dbReference type="PANTHER" id="PTHR30055:SF239">
    <property type="entry name" value="TRANSCRIPTIONAL REGULATORY PROTEIN"/>
    <property type="match status" value="1"/>
</dbReference>
<dbReference type="GO" id="GO:0000976">
    <property type="term" value="F:transcription cis-regulatory region binding"/>
    <property type="evidence" value="ECO:0007669"/>
    <property type="project" value="TreeGrafter"/>
</dbReference>
<comment type="caution">
    <text evidence="4">The sequence shown here is derived from an EMBL/GenBank/DDBJ whole genome shotgun (WGS) entry which is preliminary data.</text>
</comment>
<dbReference type="SUPFAM" id="SSF46689">
    <property type="entry name" value="Homeodomain-like"/>
    <property type="match status" value="1"/>
</dbReference>
<dbReference type="AlphaFoldDB" id="A0A562KKS7"/>
<feature type="domain" description="HTH tetR-type" evidence="3">
    <location>
        <begin position="20"/>
        <end position="80"/>
    </location>
</feature>
<keyword evidence="1 2" id="KW-0238">DNA-binding</keyword>
<evidence type="ECO:0000259" key="3">
    <source>
        <dbReference type="PROSITE" id="PS50977"/>
    </source>
</evidence>
<dbReference type="Gene3D" id="1.10.357.10">
    <property type="entry name" value="Tetracycline Repressor, domain 2"/>
    <property type="match status" value="1"/>
</dbReference>
<dbReference type="Proteomes" id="UP000316624">
    <property type="component" value="Unassembled WGS sequence"/>
</dbReference>
<sequence>MLDQRTVRNSNKPTKADTGRLDADAWTDAALAELGAHGIDGVRIEVLAKRLNVTKGSFYYHFRDRDALLETMLTRWRRRATLALIERLDSGVASPEERLRQLLRLPLKGQTAALAADTELAIRLWGRGDERARIALEEVDELRLQYIEKLLVQAGVTEEIAHARAILAYSYQRVAGTLISSDATDLIQQCEDILLA</sequence>
<gene>
    <name evidence="4" type="ORF">IQ35_01041</name>
</gene>
<evidence type="ECO:0000256" key="2">
    <source>
        <dbReference type="PROSITE-ProRule" id="PRU00335"/>
    </source>
</evidence>
<dbReference type="InterPro" id="IPR009057">
    <property type="entry name" value="Homeodomain-like_sf"/>
</dbReference>
<dbReference type="GO" id="GO:0003700">
    <property type="term" value="F:DNA-binding transcription factor activity"/>
    <property type="evidence" value="ECO:0007669"/>
    <property type="project" value="TreeGrafter"/>
</dbReference>
<dbReference type="PROSITE" id="PS50977">
    <property type="entry name" value="HTH_TETR_2"/>
    <property type="match status" value="1"/>
</dbReference>
<organism evidence="4 5">
    <name type="scientific">Sphingobium wenxiniae (strain DSM 21828 / CGMCC 1.7748 / JZ-1)</name>
    <dbReference type="NCBI Taxonomy" id="595605"/>
    <lineage>
        <taxon>Bacteria</taxon>
        <taxon>Pseudomonadati</taxon>
        <taxon>Pseudomonadota</taxon>
        <taxon>Alphaproteobacteria</taxon>
        <taxon>Sphingomonadales</taxon>
        <taxon>Sphingomonadaceae</taxon>
        <taxon>Sphingobium</taxon>
    </lineage>
</organism>
<evidence type="ECO:0000256" key="1">
    <source>
        <dbReference type="ARBA" id="ARBA00023125"/>
    </source>
</evidence>
<feature type="DNA-binding region" description="H-T-H motif" evidence="2">
    <location>
        <begin position="43"/>
        <end position="62"/>
    </location>
</feature>
<dbReference type="InterPro" id="IPR050109">
    <property type="entry name" value="HTH-type_TetR-like_transc_reg"/>
</dbReference>
<dbReference type="PANTHER" id="PTHR30055">
    <property type="entry name" value="HTH-TYPE TRANSCRIPTIONAL REGULATOR RUTR"/>
    <property type="match status" value="1"/>
</dbReference>
<accession>A0A562KKS7</accession>
<keyword evidence="5" id="KW-1185">Reference proteome</keyword>
<dbReference type="Pfam" id="PF00440">
    <property type="entry name" value="TetR_N"/>
    <property type="match status" value="1"/>
</dbReference>